<evidence type="ECO:0000256" key="6">
    <source>
        <dbReference type="ARBA" id="ARBA00023157"/>
    </source>
</evidence>
<evidence type="ECO:0000313" key="8">
    <source>
        <dbReference type="EMBL" id="KAJ7972942.1"/>
    </source>
</evidence>
<comment type="similarity">
    <text evidence="2">Belongs to the plant rapid alkalinization factor (RALF) family.</text>
</comment>
<dbReference type="GO" id="GO:0009506">
    <property type="term" value="C:plasmodesma"/>
    <property type="evidence" value="ECO:0007669"/>
    <property type="project" value="TreeGrafter"/>
</dbReference>
<dbReference type="GO" id="GO:0005179">
    <property type="term" value="F:hormone activity"/>
    <property type="evidence" value="ECO:0007669"/>
    <property type="project" value="UniProtKB-KW"/>
</dbReference>
<gene>
    <name evidence="8" type="ORF">O6P43_010756</name>
</gene>
<proteinExistence type="inferred from homology"/>
<dbReference type="KEGG" id="qsa:O6P43_010756"/>
<comment type="subcellular location">
    <subcellularLocation>
        <location evidence="1">Secreted</location>
    </subcellularLocation>
</comment>
<reference evidence="8" key="1">
    <citation type="journal article" date="2023" name="Science">
        <title>Elucidation of the pathway for biosynthesis of saponin adjuvants from the soapbark tree.</title>
        <authorList>
            <person name="Reed J."/>
            <person name="Orme A."/>
            <person name="El-Demerdash A."/>
            <person name="Owen C."/>
            <person name="Martin L.B.B."/>
            <person name="Misra R.C."/>
            <person name="Kikuchi S."/>
            <person name="Rejzek M."/>
            <person name="Martin A.C."/>
            <person name="Harkess A."/>
            <person name="Leebens-Mack J."/>
            <person name="Louveau T."/>
            <person name="Stephenson M.J."/>
            <person name="Osbourn A."/>
        </authorList>
    </citation>
    <scope>NUCLEOTIDE SEQUENCE</scope>
    <source>
        <strain evidence="8">S10</strain>
    </source>
</reference>
<dbReference type="PANTHER" id="PTHR33136">
    <property type="entry name" value="RAPID ALKALINIZATION FACTOR-LIKE"/>
    <property type="match status" value="1"/>
</dbReference>
<organism evidence="8 9">
    <name type="scientific">Quillaja saponaria</name>
    <name type="common">Soap bark tree</name>
    <dbReference type="NCBI Taxonomy" id="32244"/>
    <lineage>
        <taxon>Eukaryota</taxon>
        <taxon>Viridiplantae</taxon>
        <taxon>Streptophyta</taxon>
        <taxon>Embryophyta</taxon>
        <taxon>Tracheophyta</taxon>
        <taxon>Spermatophyta</taxon>
        <taxon>Magnoliopsida</taxon>
        <taxon>eudicotyledons</taxon>
        <taxon>Gunneridae</taxon>
        <taxon>Pentapetalae</taxon>
        <taxon>rosids</taxon>
        <taxon>fabids</taxon>
        <taxon>Fabales</taxon>
        <taxon>Quillajaceae</taxon>
        <taxon>Quillaja</taxon>
    </lineage>
</organism>
<comment type="caution">
    <text evidence="8">The sequence shown here is derived from an EMBL/GenBank/DDBJ whole genome shotgun (WGS) entry which is preliminary data.</text>
</comment>
<name>A0AAD7Q156_QUISA</name>
<keyword evidence="3" id="KW-0964">Secreted</keyword>
<dbReference type="GO" id="GO:0005576">
    <property type="term" value="C:extracellular region"/>
    <property type="evidence" value="ECO:0007669"/>
    <property type="project" value="UniProtKB-SubCell"/>
</dbReference>
<evidence type="ECO:0000313" key="9">
    <source>
        <dbReference type="Proteomes" id="UP001163823"/>
    </source>
</evidence>
<accession>A0AAD7Q156</accession>
<dbReference type="Pfam" id="PF05498">
    <property type="entry name" value="RALF"/>
    <property type="match status" value="1"/>
</dbReference>
<sequence>MATFSPILLAFLFIMPMLNSLHSIDAIGDHHHLKWVPTRPRCQGSMAECMAENKEFEMDSEINRRILATTQYISYRALQRNTVPCSRRGSSYYNCKVGAEANPYARGCSAITQCRG</sequence>
<evidence type="ECO:0000256" key="5">
    <source>
        <dbReference type="ARBA" id="ARBA00022729"/>
    </source>
</evidence>
<evidence type="ECO:0000256" key="2">
    <source>
        <dbReference type="ARBA" id="ARBA00009178"/>
    </source>
</evidence>
<evidence type="ECO:0000256" key="3">
    <source>
        <dbReference type="ARBA" id="ARBA00022525"/>
    </source>
</evidence>
<protein>
    <submittedName>
        <fullName evidence="8">Rapid alkalinization factor-like</fullName>
    </submittedName>
</protein>
<evidence type="ECO:0000256" key="4">
    <source>
        <dbReference type="ARBA" id="ARBA00022702"/>
    </source>
</evidence>
<keyword evidence="9" id="KW-1185">Reference proteome</keyword>
<dbReference type="GO" id="GO:0019722">
    <property type="term" value="P:calcium-mediated signaling"/>
    <property type="evidence" value="ECO:0007669"/>
    <property type="project" value="TreeGrafter"/>
</dbReference>
<evidence type="ECO:0000256" key="7">
    <source>
        <dbReference type="SAM" id="SignalP"/>
    </source>
</evidence>
<dbReference type="EMBL" id="JARAOO010000004">
    <property type="protein sequence ID" value="KAJ7972942.1"/>
    <property type="molecule type" value="Genomic_DNA"/>
</dbReference>
<evidence type="ECO:0000256" key="1">
    <source>
        <dbReference type="ARBA" id="ARBA00004613"/>
    </source>
</evidence>
<dbReference type="AlphaFoldDB" id="A0AAD7Q156"/>
<dbReference type="Proteomes" id="UP001163823">
    <property type="component" value="Chromosome 4"/>
</dbReference>
<dbReference type="GO" id="GO:0040008">
    <property type="term" value="P:regulation of growth"/>
    <property type="evidence" value="ECO:0007669"/>
    <property type="project" value="UniProtKB-ARBA"/>
</dbReference>
<keyword evidence="6" id="KW-1015">Disulfide bond</keyword>
<feature type="signal peptide" evidence="7">
    <location>
        <begin position="1"/>
        <end position="20"/>
    </location>
</feature>
<dbReference type="InterPro" id="IPR008801">
    <property type="entry name" value="RALF"/>
</dbReference>
<keyword evidence="5 7" id="KW-0732">Signal</keyword>
<dbReference type="PANTHER" id="PTHR33136:SF107">
    <property type="entry name" value="RAPID ALKALINIZATION FACTOR"/>
    <property type="match status" value="1"/>
</dbReference>
<feature type="chain" id="PRO_5041897440" evidence="7">
    <location>
        <begin position="21"/>
        <end position="116"/>
    </location>
</feature>
<keyword evidence="4" id="KW-0372">Hormone</keyword>